<gene>
    <name evidence="1" type="ORF">JD844_001179</name>
</gene>
<reference evidence="1 2" key="1">
    <citation type="journal article" date="2022" name="Gigascience">
        <title>A chromosome-level genome assembly and annotation of the desert horned lizard, Phrynosoma platyrhinos, provides insight into chromosomal rearrangements among reptiles.</title>
        <authorList>
            <person name="Koochekian N."/>
            <person name="Ascanio A."/>
            <person name="Farleigh K."/>
            <person name="Card D.C."/>
            <person name="Schield D.R."/>
            <person name="Castoe T.A."/>
            <person name="Jezkova T."/>
        </authorList>
    </citation>
    <scope>NUCLEOTIDE SEQUENCE [LARGE SCALE GENOMIC DNA]</scope>
    <source>
        <strain evidence="1">NK-2021</strain>
    </source>
</reference>
<keyword evidence="2" id="KW-1185">Reference proteome</keyword>
<name>A0ABQ7T975_PHRPL</name>
<organism evidence="1 2">
    <name type="scientific">Phrynosoma platyrhinos</name>
    <name type="common">Desert horned lizard</name>
    <dbReference type="NCBI Taxonomy" id="52577"/>
    <lineage>
        <taxon>Eukaryota</taxon>
        <taxon>Metazoa</taxon>
        <taxon>Chordata</taxon>
        <taxon>Craniata</taxon>
        <taxon>Vertebrata</taxon>
        <taxon>Euteleostomi</taxon>
        <taxon>Lepidosauria</taxon>
        <taxon>Squamata</taxon>
        <taxon>Bifurcata</taxon>
        <taxon>Unidentata</taxon>
        <taxon>Episquamata</taxon>
        <taxon>Toxicofera</taxon>
        <taxon>Iguania</taxon>
        <taxon>Phrynosomatidae</taxon>
        <taxon>Phrynosomatinae</taxon>
        <taxon>Phrynosoma</taxon>
    </lineage>
</organism>
<comment type="caution">
    <text evidence="1">The sequence shown here is derived from an EMBL/GenBank/DDBJ whole genome shotgun (WGS) entry which is preliminary data.</text>
</comment>
<dbReference type="Proteomes" id="UP000826234">
    <property type="component" value="Unassembled WGS sequence"/>
</dbReference>
<evidence type="ECO:0000313" key="2">
    <source>
        <dbReference type="Proteomes" id="UP000826234"/>
    </source>
</evidence>
<dbReference type="EMBL" id="JAIPUX010000521">
    <property type="protein sequence ID" value="KAH0626275.1"/>
    <property type="molecule type" value="Genomic_DNA"/>
</dbReference>
<accession>A0ABQ7T975</accession>
<protein>
    <submittedName>
        <fullName evidence="1">Uncharacterized protein</fullName>
    </submittedName>
</protein>
<sequence length="325" mass="35861">MAPPKEVPNVHIFSTRAGDVIVRPDLNCYLLLPLLPTSPSAHLYPLHPSLRAGEHYFGSRWHDSIYVIKDNKVLEAQDLHTAPNKEARRLHPSCCGGQHYFAITGGSFGIILSPGSVTAVRDLSTGEPDSVTEPGQHRWSKEKMESHQSYLYWQLRDNFSGELFSFHPGILSFLPGGLGLIKGSAFGIWELVDTIHNHSDAHVTKRQGILLKVGCAKEKLADIGNEWIASVSDFPDPGSIAVALAKAQFALPTQYGGLGLNAKEEKWEGAREEEMGTQFTLQPNQVAYVWQYQLGLGTEAILFCRKIQVTNSREPPCEIPLPPSS</sequence>
<proteinExistence type="predicted"/>
<evidence type="ECO:0000313" key="1">
    <source>
        <dbReference type="EMBL" id="KAH0626275.1"/>
    </source>
</evidence>